<organism evidence="2 3">
    <name type="scientific">Mycena rosella</name>
    <name type="common">Pink bonnet</name>
    <name type="synonym">Agaricus rosellus</name>
    <dbReference type="NCBI Taxonomy" id="1033263"/>
    <lineage>
        <taxon>Eukaryota</taxon>
        <taxon>Fungi</taxon>
        <taxon>Dikarya</taxon>
        <taxon>Basidiomycota</taxon>
        <taxon>Agaricomycotina</taxon>
        <taxon>Agaricomycetes</taxon>
        <taxon>Agaricomycetidae</taxon>
        <taxon>Agaricales</taxon>
        <taxon>Marasmiineae</taxon>
        <taxon>Mycenaceae</taxon>
        <taxon>Mycena</taxon>
    </lineage>
</organism>
<keyword evidence="3" id="KW-1185">Reference proteome</keyword>
<dbReference type="Proteomes" id="UP001221757">
    <property type="component" value="Unassembled WGS sequence"/>
</dbReference>
<sequence>MAAEKGWIHGSADVKWGWVQRLDVTKVKKRQLEGGSLKNARKREVNVEGNGAWSAAMKSMPRVTLDFLASGPGKNSDKKLKSDNEPHGKDIAKLVNPTGEDARWASRSPDATPLVDDLDMRETLTIAHWRRKKPRLVGMPKAPPTQSRAAVLAAHSSAPAQPTASGSRRPAAPPQPVASSSRLVPSSKAPAQPTVSPSSCVPRPQPVASGSPPPTRTLRSVRSSNTTSSPTAPPPQSPRKRRTSAMEAEDDELDGGGWDSGMSKRAKLGKGGGKAPSPRKSRANKKGD</sequence>
<dbReference type="EMBL" id="JARKIE010000118">
    <property type="protein sequence ID" value="KAJ7681408.1"/>
    <property type="molecule type" value="Genomic_DNA"/>
</dbReference>
<protein>
    <submittedName>
        <fullName evidence="2">Uncharacterized protein</fullName>
    </submittedName>
</protein>
<feature type="compositionally biased region" description="Basic residues" evidence="1">
    <location>
        <begin position="277"/>
        <end position="288"/>
    </location>
</feature>
<feature type="compositionally biased region" description="Basic and acidic residues" evidence="1">
    <location>
        <begin position="75"/>
        <end position="92"/>
    </location>
</feature>
<gene>
    <name evidence="2" type="ORF">B0H17DRAFT_1138445</name>
</gene>
<proteinExistence type="predicted"/>
<evidence type="ECO:0000313" key="3">
    <source>
        <dbReference type="Proteomes" id="UP001221757"/>
    </source>
</evidence>
<evidence type="ECO:0000313" key="2">
    <source>
        <dbReference type="EMBL" id="KAJ7681408.1"/>
    </source>
</evidence>
<reference evidence="2" key="1">
    <citation type="submission" date="2023-03" db="EMBL/GenBank/DDBJ databases">
        <title>Massive genome expansion in bonnet fungi (Mycena s.s.) driven by repeated elements and novel gene families across ecological guilds.</title>
        <authorList>
            <consortium name="Lawrence Berkeley National Laboratory"/>
            <person name="Harder C.B."/>
            <person name="Miyauchi S."/>
            <person name="Viragh M."/>
            <person name="Kuo A."/>
            <person name="Thoen E."/>
            <person name="Andreopoulos B."/>
            <person name="Lu D."/>
            <person name="Skrede I."/>
            <person name="Drula E."/>
            <person name="Henrissat B."/>
            <person name="Morin E."/>
            <person name="Kohler A."/>
            <person name="Barry K."/>
            <person name="LaButti K."/>
            <person name="Morin E."/>
            <person name="Salamov A."/>
            <person name="Lipzen A."/>
            <person name="Mereny Z."/>
            <person name="Hegedus B."/>
            <person name="Baldrian P."/>
            <person name="Stursova M."/>
            <person name="Weitz H."/>
            <person name="Taylor A."/>
            <person name="Grigoriev I.V."/>
            <person name="Nagy L.G."/>
            <person name="Martin F."/>
            <person name="Kauserud H."/>
        </authorList>
    </citation>
    <scope>NUCLEOTIDE SEQUENCE</scope>
    <source>
        <strain evidence="2">CBHHK067</strain>
    </source>
</reference>
<accession>A0AAD7D7T8</accession>
<feature type="compositionally biased region" description="Low complexity" evidence="1">
    <location>
        <begin position="147"/>
        <end position="160"/>
    </location>
</feature>
<comment type="caution">
    <text evidence="2">The sequence shown here is derived from an EMBL/GenBank/DDBJ whole genome shotgun (WGS) entry which is preliminary data.</text>
</comment>
<feature type="region of interest" description="Disordered" evidence="1">
    <location>
        <begin position="66"/>
        <end position="288"/>
    </location>
</feature>
<dbReference type="AlphaFoldDB" id="A0AAD7D7T8"/>
<name>A0AAD7D7T8_MYCRO</name>
<evidence type="ECO:0000256" key="1">
    <source>
        <dbReference type="SAM" id="MobiDB-lite"/>
    </source>
</evidence>